<feature type="binding site" evidence="2">
    <location>
        <position position="79"/>
    </location>
    <ligand>
        <name>substrate</name>
    </ligand>
</feature>
<organism evidence="5 6">
    <name type="scientific">Alkalicoccus daliensis</name>
    <dbReference type="NCBI Taxonomy" id="745820"/>
    <lineage>
        <taxon>Bacteria</taxon>
        <taxon>Bacillati</taxon>
        <taxon>Bacillota</taxon>
        <taxon>Bacilli</taxon>
        <taxon>Bacillales</taxon>
        <taxon>Bacillaceae</taxon>
        <taxon>Alkalicoccus</taxon>
    </lineage>
</organism>
<feature type="domain" description="Serine aminopeptidase S33" evidence="4">
    <location>
        <begin position="4"/>
        <end position="211"/>
    </location>
</feature>
<dbReference type="OrthoDB" id="9786110at2"/>
<feature type="active site" description="Nucleophile" evidence="1">
    <location>
        <position position="78"/>
    </location>
</feature>
<evidence type="ECO:0000313" key="5">
    <source>
        <dbReference type="EMBL" id="SDO40959.1"/>
    </source>
</evidence>
<accession>A0A1H0JBW4</accession>
<dbReference type="InterPro" id="IPR051044">
    <property type="entry name" value="MAG_DAG_Lipase"/>
</dbReference>
<keyword evidence="6" id="KW-1185">Reference proteome</keyword>
<dbReference type="InterPro" id="IPR012354">
    <property type="entry name" value="Esterase_lipase"/>
</dbReference>
<dbReference type="InterPro" id="IPR022742">
    <property type="entry name" value="Hydrolase_4"/>
</dbReference>
<evidence type="ECO:0000256" key="2">
    <source>
        <dbReference type="PIRSR" id="PIRSR017388-2"/>
    </source>
</evidence>
<dbReference type="EMBL" id="FNIL01000013">
    <property type="protein sequence ID" value="SDO40959.1"/>
    <property type="molecule type" value="Genomic_DNA"/>
</dbReference>
<dbReference type="SUPFAM" id="SSF53474">
    <property type="entry name" value="alpha/beta-Hydrolases"/>
    <property type="match status" value="1"/>
</dbReference>
<dbReference type="PIRSF" id="PIRSF017388">
    <property type="entry name" value="Esterase_lipase"/>
    <property type="match status" value="1"/>
</dbReference>
<dbReference type="AlphaFoldDB" id="A0A1H0JBW4"/>
<feature type="region of interest" description="Disordered" evidence="3">
    <location>
        <begin position="232"/>
        <end position="255"/>
    </location>
</feature>
<feature type="binding site" evidence="2">
    <location>
        <position position="10"/>
    </location>
    <ligand>
        <name>substrate</name>
    </ligand>
</feature>
<dbReference type="InterPro" id="IPR029058">
    <property type="entry name" value="AB_hydrolase_fold"/>
</dbReference>
<dbReference type="STRING" id="745820.SAMN04488053_11319"/>
<evidence type="ECO:0000259" key="4">
    <source>
        <dbReference type="Pfam" id="PF12146"/>
    </source>
</evidence>
<dbReference type="Proteomes" id="UP000198778">
    <property type="component" value="Unassembled WGS sequence"/>
</dbReference>
<dbReference type="Pfam" id="PF12146">
    <property type="entry name" value="Hydrolase_4"/>
    <property type="match status" value="1"/>
</dbReference>
<feature type="active site" description="Charge relay system" evidence="1">
    <location>
        <position position="177"/>
    </location>
</feature>
<dbReference type="RefSeq" id="WP_090843834.1">
    <property type="nucleotide sequence ID" value="NZ_FNIL01000013.1"/>
</dbReference>
<sequence length="255" mass="29503">MIGCLIIHGFTGTPQEVKDIEAQFKEKNWLVYTPELPGHDGSRNSMKEVKYKEWVYKAQVALEEMMKRCEKVYVIGFSMGGVIAGYLAAKYPVDKLVLISSAVYYLNPKQIAEDVKGWVMEGIRGELDQNEIYHFYRDKIKRTPVAATIEFAKLVRKLRHALEDITVPTLIVQGEKDGLVPIKSAEYIYEHIRSEDKHIYLFENAKHYIWFGEEKDALLERLDYFLSNTEQEDGGTAKRSRKENDENSATETIYF</sequence>
<dbReference type="PANTHER" id="PTHR11614">
    <property type="entry name" value="PHOSPHOLIPASE-RELATED"/>
    <property type="match status" value="1"/>
</dbReference>
<feature type="active site" description="Charge relay system" evidence="1">
    <location>
        <position position="207"/>
    </location>
</feature>
<evidence type="ECO:0000256" key="1">
    <source>
        <dbReference type="PIRSR" id="PIRSR017388-1"/>
    </source>
</evidence>
<proteinExistence type="predicted"/>
<dbReference type="SMR" id="A0A1H0JBW4"/>
<dbReference type="GO" id="GO:0052689">
    <property type="term" value="F:carboxylic ester hydrolase activity"/>
    <property type="evidence" value="ECO:0007669"/>
    <property type="project" value="InterPro"/>
</dbReference>
<gene>
    <name evidence="5" type="ORF">SAMN04488053_11319</name>
</gene>
<dbReference type="Gene3D" id="3.40.50.1820">
    <property type="entry name" value="alpha/beta hydrolase"/>
    <property type="match status" value="1"/>
</dbReference>
<protein>
    <submittedName>
        <fullName evidence="5">Esterase/lipase</fullName>
    </submittedName>
</protein>
<reference evidence="6" key="1">
    <citation type="submission" date="2016-10" db="EMBL/GenBank/DDBJ databases">
        <authorList>
            <person name="Varghese N."/>
            <person name="Submissions S."/>
        </authorList>
    </citation>
    <scope>NUCLEOTIDE SEQUENCE [LARGE SCALE GENOMIC DNA]</scope>
    <source>
        <strain evidence="6">CGMCC 1.10369</strain>
    </source>
</reference>
<name>A0A1H0JBW4_9BACI</name>
<evidence type="ECO:0000313" key="6">
    <source>
        <dbReference type="Proteomes" id="UP000198778"/>
    </source>
</evidence>
<evidence type="ECO:0000256" key="3">
    <source>
        <dbReference type="SAM" id="MobiDB-lite"/>
    </source>
</evidence>